<feature type="region of interest" description="Disordered" evidence="1">
    <location>
        <begin position="284"/>
        <end position="306"/>
    </location>
</feature>
<keyword evidence="2" id="KW-0223">Dioxygenase</keyword>
<organism evidence="2 3">
    <name type="scientific">Streptomyces caeni</name>
    <dbReference type="NCBI Taxonomy" id="2307231"/>
    <lineage>
        <taxon>Bacteria</taxon>
        <taxon>Bacillati</taxon>
        <taxon>Actinomycetota</taxon>
        <taxon>Actinomycetes</taxon>
        <taxon>Kitasatosporales</taxon>
        <taxon>Streptomycetaceae</taxon>
        <taxon>Streptomyces</taxon>
    </lineage>
</organism>
<dbReference type="InterPro" id="IPR008775">
    <property type="entry name" value="Phytyl_CoA_dOase-like"/>
</dbReference>
<gene>
    <name evidence="2" type="ORF">ACFSL4_22295</name>
</gene>
<protein>
    <submittedName>
        <fullName evidence="2">Phytanoyl-CoA dioxygenase family protein</fullName>
    </submittedName>
</protein>
<dbReference type="Pfam" id="PF05721">
    <property type="entry name" value="PhyH"/>
    <property type="match status" value="1"/>
</dbReference>
<sequence length="306" mass="32993">MGGILSQSQVDFYRENGFCVVAGIFDTELVEKARSVVDGLLSSADLTSVAEAEPEDGTKARRIWAPTSRDEIFAGIAEDTRLLDAVEQLIGPDIVLQYSKLNVKAPHVGSPVEWHQDFAFYPHTNTGLVASLIYLDDATRENACLRVVPGSHRHGLFQHESAGHFVGKVPSPADVGLDESAIVDCQGSAGSVVFIHPLLLHSSEKNLSDMYRRVFIPAYRAADALPVYYGPHAAHNEPTAKLVRGSAARTVRSEAGLWRLPIAAAEFNSLYQVQEGSHVGDGTKSSTGYFSHEEGVKDTSGASASM</sequence>
<dbReference type="GO" id="GO:0051213">
    <property type="term" value="F:dioxygenase activity"/>
    <property type="evidence" value="ECO:0007669"/>
    <property type="project" value="UniProtKB-KW"/>
</dbReference>
<evidence type="ECO:0000256" key="1">
    <source>
        <dbReference type="SAM" id="MobiDB-lite"/>
    </source>
</evidence>
<dbReference type="PANTHER" id="PTHR20883">
    <property type="entry name" value="PHYTANOYL-COA DIOXYGENASE DOMAIN CONTAINING 1"/>
    <property type="match status" value="1"/>
</dbReference>
<accession>A0ABW4IUQ9</accession>
<evidence type="ECO:0000313" key="3">
    <source>
        <dbReference type="Proteomes" id="UP001597261"/>
    </source>
</evidence>
<evidence type="ECO:0000313" key="2">
    <source>
        <dbReference type="EMBL" id="MFD1660857.1"/>
    </source>
</evidence>
<dbReference type="Proteomes" id="UP001597261">
    <property type="component" value="Unassembled WGS sequence"/>
</dbReference>
<dbReference type="RefSeq" id="WP_381085671.1">
    <property type="nucleotide sequence ID" value="NZ_JBHUDX010000062.1"/>
</dbReference>
<dbReference type="PANTHER" id="PTHR20883:SF48">
    <property type="entry name" value="ECTOINE DIOXYGENASE"/>
    <property type="match status" value="1"/>
</dbReference>
<proteinExistence type="predicted"/>
<comment type="caution">
    <text evidence="2">The sequence shown here is derived from an EMBL/GenBank/DDBJ whole genome shotgun (WGS) entry which is preliminary data.</text>
</comment>
<keyword evidence="3" id="KW-1185">Reference proteome</keyword>
<dbReference type="Gene3D" id="2.60.120.620">
    <property type="entry name" value="q2cbj1_9rhob like domain"/>
    <property type="match status" value="1"/>
</dbReference>
<reference evidence="3" key="1">
    <citation type="journal article" date="2019" name="Int. J. Syst. Evol. Microbiol.">
        <title>The Global Catalogue of Microorganisms (GCM) 10K type strain sequencing project: providing services to taxonomists for standard genome sequencing and annotation.</title>
        <authorList>
            <consortium name="The Broad Institute Genomics Platform"/>
            <consortium name="The Broad Institute Genome Sequencing Center for Infectious Disease"/>
            <person name="Wu L."/>
            <person name="Ma J."/>
        </authorList>
    </citation>
    <scope>NUCLEOTIDE SEQUENCE [LARGE SCALE GENOMIC DNA]</scope>
    <source>
        <strain evidence="3">CGMCC 1.12470</strain>
    </source>
</reference>
<dbReference type="SUPFAM" id="SSF51197">
    <property type="entry name" value="Clavaminate synthase-like"/>
    <property type="match status" value="1"/>
</dbReference>
<dbReference type="EMBL" id="JBHUDX010000062">
    <property type="protein sequence ID" value="MFD1660857.1"/>
    <property type="molecule type" value="Genomic_DNA"/>
</dbReference>
<name>A0ABW4IUQ9_9ACTN</name>
<keyword evidence="2" id="KW-0560">Oxidoreductase</keyword>